<evidence type="ECO:0000313" key="2">
    <source>
        <dbReference type="Proteomes" id="UP000187209"/>
    </source>
</evidence>
<reference evidence="1 2" key="1">
    <citation type="submission" date="2016-11" db="EMBL/GenBank/DDBJ databases">
        <title>The macronuclear genome of Stentor coeruleus: a giant cell with tiny introns.</title>
        <authorList>
            <person name="Slabodnick M."/>
            <person name="Ruby J.G."/>
            <person name="Reiff S.B."/>
            <person name="Swart E.C."/>
            <person name="Gosai S."/>
            <person name="Prabakaran S."/>
            <person name="Witkowska E."/>
            <person name="Larue G.E."/>
            <person name="Fisher S."/>
            <person name="Freeman R.M."/>
            <person name="Gunawardena J."/>
            <person name="Chu W."/>
            <person name="Stover N.A."/>
            <person name="Gregory B.D."/>
            <person name="Nowacki M."/>
            <person name="Derisi J."/>
            <person name="Roy S.W."/>
            <person name="Marshall W.F."/>
            <person name="Sood P."/>
        </authorList>
    </citation>
    <scope>NUCLEOTIDE SEQUENCE [LARGE SCALE GENOMIC DNA]</scope>
    <source>
        <strain evidence="1">WM001</strain>
    </source>
</reference>
<keyword evidence="2" id="KW-1185">Reference proteome</keyword>
<organism evidence="1 2">
    <name type="scientific">Stentor coeruleus</name>
    <dbReference type="NCBI Taxonomy" id="5963"/>
    <lineage>
        <taxon>Eukaryota</taxon>
        <taxon>Sar</taxon>
        <taxon>Alveolata</taxon>
        <taxon>Ciliophora</taxon>
        <taxon>Postciliodesmatophora</taxon>
        <taxon>Heterotrichea</taxon>
        <taxon>Heterotrichida</taxon>
        <taxon>Stentoridae</taxon>
        <taxon>Stentor</taxon>
    </lineage>
</organism>
<protein>
    <submittedName>
        <fullName evidence="1">Uncharacterized protein</fullName>
    </submittedName>
</protein>
<evidence type="ECO:0000313" key="1">
    <source>
        <dbReference type="EMBL" id="OMJ93487.1"/>
    </source>
</evidence>
<proteinExistence type="predicted"/>
<dbReference type="AlphaFoldDB" id="A0A1R2CWV6"/>
<sequence>MYYSPARNVKIDSEWVVTGHKNSFSRENHPLTPRALYPFRSRLRHMDFRRSSQNKNQTHDYTFPLNKVFKDTEVFPRFPVRKVPMSVKSKRPLAEFIDILGTQLMYVPNKRINRL</sequence>
<accession>A0A1R2CWV6</accession>
<comment type="caution">
    <text evidence="1">The sequence shown here is derived from an EMBL/GenBank/DDBJ whole genome shotgun (WGS) entry which is preliminary data.</text>
</comment>
<dbReference type="EMBL" id="MPUH01000041">
    <property type="protein sequence ID" value="OMJ93487.1"/>
    <property type="molecule type" value="Genomic_DNA"/>
</dbReference>
<name>A0A1R2CWV6_9CILI</name>
<dbReference type="Proteomes" id="UP000187209">
    <property type="component" value="Unassembled WGS sequence"/>
</dbReference>
<gene>
    <name evidence="1" type="ORF">SteCoe_3459</name>
</gene>